<protein>
    <submittedName>
        <fullName evidence="1">NAC domain-containing protein 62-like isoform X2</fullName>
    </submittedName>
</protein>
<dbReference type="Proteomes" id="UP001164539">
    <property type="component" value="Chromosome 1"/>
</dbReference>
<proteinExistence type="predicted"/>
<keyword evidence="2" id="KW-1185">Reference proteome</keyword>
<comment type="caution">
    <text evidence="1">The sequence shown here is derived from an EMBL/GenBank/DDBJ whole genome shotgun (WGS) entry which is preliminary data.</text>
</comment>
<dbReference type="EMBL" id="CM051394">
    <property type="protein sequence ID" value="KAJ4727993.1"/>
    <property type="molecule type" value="Genomic_DNA"/>
</dbReference>
<evidence type="ECO:0000313" key="1">
    <source>
        <dbReference type="EMBL" id="KAJ4727993.1"/>
    </source>
</evidence>
<accession>A0ACC1YXS4</accession>
<name>A0ACC1YXS4_MELAZ</name>
<gene>
    <name evidence="1" type="ORF">OWV82_001006</name>
</gene>
<sequence>MKNKVISDMDIRTSDKNIIMYVGDSSETDTDIVITEGGQLQDIPTFYNENVSSEENWEIPTVLAPNETSSSSVRWDQLQMDEFPTSPRTRKSQHMPKSHRVIQEKCATRRIQVQLQGKVSSKAVTEDEAREVPGIYSIHLVEEKNSGKFDEDLQKMNQTSNEKSVRKIGANASKGSSNNIKGPAIFSESPPLDHKTTPPIVYIGNILVGLVVIIFLIREMASRH</sequence>
<organism evidence="1 2">
    <name type="scientific">Melia azedarach</name>
    <name type="common">Chinaberry tree</name>
    <dbReference type="NCBI Taxonomy" id="155640"/>
    <lineage>
        <taxon>Eukaryota</taxon>
        <taxon>Viridiplantae</taxon>
        <taxon>Streptophyta</taxon>
        <taxon>Embryophyta</taxon>
        <taxon>Tracheophyta</taxon>
        <taxon>Spermatophyta</taxon>
        <taxon>Magnoliopsida</taxon>
        <taxon>eudicotyledons</taxon>
        <taxon>Gunneridae</taxon>
        <taxon>Pentapetalae</taxon>
        <taxon>rosids</taxon>
        <taxon>malvids</taxon>
        <taxon>Sapindales</taxon>
        <taxon>Meliaceae</taxon>
        <taxon>Melia</taxon>
    </lineage>
</organism>
<evidence type="ECO:0000313" key="2">
    <source>
        <dbReference type="Proteomes" id="UP001164539"/>
    </source>
</evidence>
<reference evidence="1 2" key="1">
    <citation type="journal article" date="2023" name="Science">
        <title>Complex scaffold remodeling in plant triterpene biosynthesis.</title>
        <authorList>
            <person name="De La Pena R."/>
            <person name="Hodgson H."/>
            <person name="Liu J.C."/>
            <person name="Stephenson M.J."/>
            <person name="Martin A.C."/>
            <person name="Owen C."/>
            <person name="Harkess A."/>
            <person name="Leebens-Mack J."/>
            <person name="Jimenez L.E."/>
            <person name="Osbourn A."/>
            <person name="Sattely E.S."/>
        </authorList>
    </citation>
    <scope>NUCLEOTIDE SEQUENCE [LARGE SCALE GENOMIC DNA]</scope>
    <source>
        <strain evidence="2">cv. JPN11</strain>
        <tissue evidence="1">Leaf</tissue>
    </source>
</reference>